<name>A0ABU4PR10_9SPHN</name>
<accession>A0ABU4PR10</accession>
<evidence type="ECO:0000259" key="1">
    <source>
        <dbReference type="Pfam" id="PF02371"/>
    </source>
</evidence>
<dbReference type="InterPro" id="IPR047650">
    <property type="entry name" value="Transpos_IS110"/>
</dbReference>
<dbReference type="PANTHER" id="PTHR33055:SF3">
    <property type="entry name" value="PUTATIVE TRANSPOSASE FOR IS117-RELATED"/>
    <property type="match status" value="1"/>
</dbReference>
<feature type="domain" description="Transposase IS116/IS110/IS902 C-terminal" evidence="1">
    <location>
        <begin position="259"/>
        <end position="336"/>
    </location>
</feature>
<sequence length="388" mass="43434">MTAIADGLDAPAAFRVDLDTIFVSLELSKSTWLVTSLAPGSDKMSRRTIAGGDIDGLFACFAQLRTKAQERQGKLYPLVVIQEAGLDGFWIDRVLGRESWIESHVVDAASIAVSRRHRRAKTDRIDGEMLIRTLMAYTRGEPRVCSMVRIPTPEEEDRRRIGRERKALVAERILHVNRVKGLLFSQGIRDYEPLHRDRRKRLDELRTGDGRELPGNIRAQICRELDRLELLLEQIKAVEGERDAMAIPGAMGTSAPMAMLLGLKGIGPEFAATLHSEGLFRHFDNRRQVAAYAGLAPSPWQSGSIDREQGVSKAGNPRLRTTMVQLAWLWLRHQPDSMLARWFQDRVTRNGGRLKKAMIVALARKLLVALWKYVTAGVVIEGAAMKAA</sequence>
<protein>
    <submittedName>
        <fullName evidence="2">IS110 family transposase</fullName>
    </submittedName>
</protein>
<evidence type="ECO:0000313" key="2">
    <source>
        <dbReference type="EMBL" id="MDX5986583.1"/>
    </source>
</evidence>
<dbReference type="InterPro" id="IPR003346">
    <property type="entry name" value="Transposase_20"/>
</dbReference>
<keyword evidence="3" id="KW-1185">Reference proteome</keyword>
<proteinExistence type="predicted"/>
<dbReference type="PANTHER" id="PTHR33055">
    <property type="entry name" value="TRANSPOSASE FOR INSERTION SEQUENCE ELEMENT IS1111A"/>
    <property type="match status" value="1"/>
</dbReference>
<dbReference type="RefSeq" id="WP_010409169.1">
    <property type="nucleotide sequence ID" value="NZ_JAWXXV010000002.1"/>
</dbReference>
<dbReference type="EMBL" id="JAWXXV010000002">
    <property type="protein sequence ID" value="MDX5986583.1"/>
    <property type="molecule type" value="Genomic_DNA"/>
</dbReference>
<organism evidence="2 3">
    <name type="scientific">Sphingomonas echinoides</name>
    <dbReference type="NCBI Taxonomy" id="59803"/>
    <lineage>
        <taxon>Bacteria</taxon>
        <taxon>Pseudomonadati</taxon>
        <taxon>Pseudomonadota</taxon>
        <taxon>Alphaproteobacteria</taxon>
        <taxon>Sphingomonadales</taxon>
        <taxon>Sphingomonadaceae</taxon>
        <taxon>Sphingomonas</taxon>
    </lineage>
</organism>
<evidence type="ECO:0000313" key="3">
    <source>
        <dbReference type="Proteomes" id="UP001279660"/>
    </source>
</evidence>
<gene>
    <name evidence="2" type="ORF">SIL82_20205</name>
</gene>
<dbReference type="Proteomes" id="UP001279660">
    <property type="component" value="Unassembled WGS sequence"/>
</dbReference>
<dbReference type="Pfam" id="PF02371">
    <property type="entry name" value="Transposase_20"/>
    <property type="match status" value="1"/>
</dbReference>
<dbReference type="NCBIfam" id="NF033542">
    <property type="entry name" value="transpos_IS110"/>
    <property type="match status" value="1"/>
</dbReference>
<reference evidence="2 3" key="1">
    <citation type="submission" date="2023-11" db="EMBL/GenBank/DDBJ databases">
        <title>MicrobeMod: A computational toolkit for identifying prokaryotic methylation and restriction-modification with nanopore sequencing.</title>
        <authorList>
            <person name="Crits-Christoph A."/>
            <person name="Kang S.C."/>
            <person name="Lee H."/>
            <person name="Ostrov N."/>
        </authorList>
    </citation>
    <scope>NUCLEOTIDE SEQUENCE [LARGE SCALE GENOMIC DNA]</scope>
    <source>
        <strain evidence="2 3">ATCC 14820</strain>
    </source>
</reference>
<comment type="caution">
    <text evidence="2">The sequence shown here is derived from an EMBL/GenBank/DDBJ whole genome shotgun (WGS) entry which is preliminary data.</text>
</comment>